<dbReference type="InterPro" id="IPR016898">
    <property type="entry name" value="Polyphosphate_phosphotransfera"/>
</dbReference>
<sequence>MQLLGLQRTLVDNHRGCIFVFEGWDAAGKGGVIKRMTAGLDPRGFEVHATKAPTNEEQQYPYLHRFWSRIPKYGKIGIFDRSWYGRVLVERVEGFASNEQWLKAYNEINYFEKFLHQQGYIIIKFWLHISKEEQLRRFQERQDNPLKRWKITEEDWRNREKWDEYETAVEEMLERTSTDYSPWVVISGECKKSARLECMKIAVEAITNLKDD</sequence>
<organism evidence="4 5">
    <name type="scientific">Bacillus carboniphilus</name>
    <dbReference type="NCBI Taxonomy" id="86663"/>
    <lineage>
        <taxon>Bacteria</taxon>
        <taxon>Bacillati</taxon>
        <taxon>Bacillota</taxon>
        <taxon>Bacilli</taxon>
        <taxon>Bacillales</taxon>
        <taxon>Bacillaceae</taxon>
        <taxon>Bacillus</taxon>
    </lineage>
</organism>
<accession>A0ABY9JW19</accession>
<evidence type="ECO:0000256" key="1">
    <source>
        <dbReference type="ARBA" id="ARBA00022679"/>
    </source>
</evidence>
<dbReference type="Gene3D" id="3.40.50.300">
    <property type="entry name" value="P-loop containing nucleotide triphosphate hydrolases"/>
    <property type="match status" value="1"/>
</dbReference>
<protein>
    <submittedName>
        <fullName evidence="4">UDP-galactose-lipid carrier transferase</fullName>
    </submittedName>
</protein>
<dbReference type="Proteomes" id="UP001197974">
    <property type="component" value="Chromosome"/>
</dbReference>
<dbReference type="Pfam" id="PF03976">
    <property type="entry name" value="PPK2"/>
    <property type="match status" value="1"/>
</dbReference>
<evidence type="ECO:0000259" key="3">
    <source>
        <dbReference type="Pfam" id="PF03976"/>
    </source>
</evidence>
<dbReference type="InterPro" id="IPR022488">
    <property type="entry name" value="PPK2-related"/>
</dbReference>
<reference evidence="4 5" key="1">
    <citation type="submission" date="2023-06" db="EMBL/GenBank/DDBJ databases">
        <title>Five Gram-positive bacteria isolated from mangrove sediments in Shenzhen, Guangdong, China.</title>
        <authorList>
            <person name="Yu S."/>
            <person name="Zheng W."/>
            <person name="Huang Y."/>
        </authorList>
    </citation>
    <scope>NUCLEOTIDE SEQUENCE [LARGE SCALE GENOMIC DNA]</scope>
    <source>
        <strain evidence="4 5">SaN35-3</strain>
    </source>
</reference>
<keyword evidence="2" id="KW-0418">Kinase</keyword>
<dbReference type="GO" id="GO:0016740">
    <property type="term" value="F:transferase activity"/>
    <property type="evidence" value="ECO:0007669"/>
    <property type="project" value="UniProtKB-KW"/>
</dbReference>
<proteinExistence type="predicted"/>
<dbReference type="SUPFAM" id="SSF52540">
    <property type="entry name" value="P-loop containing nucleoside triphosphate hydrolases"/>
    <property type="match status" value="1"/>
</dbReference>
<name>A0ABY9JW19_9BACI</name>
<dbReference type="PANTHER" id="PTHR34383">
    <property type="entry name" value="POLYPHOSPHATE:AMP PHOSPHOTRANSFERASE-RELATED"/>
    <property type="match status" value="1"/>
</dbReference>
<gene>
    <name evidence="4" type="ORF">LC087_17500</name>
</gene>
<dbReference type="PANTHER" id="PTHR34383:SF3">
    <property type="entry name" value="POLYPHOSPHATE:AMP PHOSPHOTRANSFERASE"/>
    <property type="match status" value="1"/>
</dbReference>
<dbReference type="RefSeq" id="WP_306019742.1">
    <property type="nucleotide sequence ID" value="NZ_CP129013.1"/>
</dbReference>
<keyword evidence="5" id="KW-1185">Reference proteome</keyword>
<dbReference type="EMBL" id="CP129013">
    <property type="protein sequence ID" value="WLR42468.1"/>
    <property type="molecule type" value="Genomic_DNA"/>
</dbReference>
<keyword evidence="1 4" id="KW-0808">Transferase</keyword>
<evidence type="ECO:0000313" key="4">
    <source>
        <dbReference type="EMBL" id="WLR42468.1"/>
    </source>
</evidence>
<evidence type="ECO:0000256" key="2">
    <source>
        <dbReference type="ARBA" id="ARBA00022777"/>
    </source>
</evidence>
<evidence type="ECO:0000313" key="5">
    <source>
        <dbReference type="Proteomes" id="UP001197974"/>
    </source>
</evidence>
<feature type="domain" description="Polyphosphate kinase-2-related" evidence="3">
    <location>
        <begin position="2"/>
        <end position="208"/>
    </location>
</feature>
<dbReference type="PIRSF" id="PIRSF028756">
    <property type="entry name" value="PPK2_prd"/>
    <property type="match status" value="1"/>
</dbReference>
<dbReference type="InterPro" id="IPR027417">
    <property type="entry name" value="P-loop_NTPase"/>
</dbReference>